<keyword evidence="2" id="KW-0677">Repeat</keyword>
<dbReference type="PANTHER" id="PTHR19920:SF0">
    <property type="entry name" value="CYTOSOLIC IRON-SULFUR PROTEIN ASSEMBLY PROTEIN CIAO1-RELATED"/>
    <property type="match status" value="1"/>
</dbReference>
<proteinExistence type="inferred from homology"/>
<evidence type="ECO:0000313" key="6">
    <source>
        <dbReference type="Proteomes" id="UP000006671"/>
    </source>
</evidence>
<keyword evidence="6" id="KW-1185">Reference proteome</keyword>
<feature type="repeat" description="WD" evidence="4">
    <location>
        <begin position="213"/>
        <end position="250"/>
    </location>
</feature>
<dbReference type="Proteomes" id="UP000006671">
    <property type="component" value="Unassembled WGS sequence"/>
</dbReference>
<dbReference type="InterPro" id="IPR028608">
    <property type="entry name" value="CIAO1/Cia1"/>
</dbReference>
<dbReference type="InterPro" id="IPR001680">
    <property type="entry name" value="WD40_rpt"/>
</dbReference>
<feature type="repeat" description="WD" evidence="4">
    <location>
        <begin position="23"/>
        <end position="55"/>
    </location>
</feature>
<dbReference type="STRING" id="5762.D2V4Z9"/>
<dbReference type="GO" id="GO:0016226">
    <property type="term" value="P:iron-sulfur cluster assembly"/>
    <property type="evidence" value="ECO:0007669"/>
    <property type="project" value="UniProtKB-UniRule"/>
</dbReference>
<comment type="similarity">
    <text evidence="3">Belongs to the WD repeat CIA1 family.</text>
</comment>
<dbReference type="RefSeq" id="XP_002680935.1">
    <property type="nucleotide sequence ID" value="XM_002680889.1"/>
</dbReference>
<dbReference type="SUPFAM" id="SSF50978">
    <property type="entry name" value="WD40 repeat-like"/>
    <property type="match status" value="1"/>
</dbReference>
<evidence type="ECO:0000256" key="2">
    <source>
        <dbReference type="ARBA" id="ARBA00022737"/>
    </source>
</evidence>
<keyword evidence="1 4" id="KW-0853">WD repeat</keyword>
<evidence type="ECO:0000256" key="1">
    <source>
        <dbReference type="ARBA" id="ARBA00022574"/>
    </source>
</evidence>
<dbReference type="PANTHER" id="PTHR19920">
    <property type="entry name" value="WD40 PROTEIN CIAO1"/>
    <property type="match status" value="1"/>
</dbReference>
<dbReference type="InterPro" id="IPR015943">
    <property type="entry name" value="WD40/YVTN_repeat-like_dom_sf"/>
</dbReference>
<dbReference type="VEuPathDB" id="AmoebaDB:NAEGRDRAFT_77260"/>
<dbReference type="GO" id="GO:0097361">
    <property type="term" value="C:cytosolic [4Fe-4S] assembly targeting complex"/>
    <property type="evidence" value="ECO:0007669"/>
    <property type="project" value="InterPro"/>
</dbReference>
<evidence type="ECO:0000313" key="5">
    <source>
        <dbReference type="EMBL" id="EFC48191.1"/>
    </source>
</evidence>
<evidence type="ECO:0000256" key="4">
    <source>
        <dbReference type="PROSITE-ProRule" id="PRU00221"/>
    </source>
</evidence>
<dbReference type="Gene3D" id="2.130.10.10">
    <property type="entry name" value="YVTN repeat-like/Quinoprotein amine dehydrogenase"/>
    <property type="match status" value="1"/>
</dbReference>
<dbReference type="CDD" id="cd00200">
    <property type="entry name" value="WD40"/>
    <property type="match status" value="1"/>
</dbReference>
<dbReference type="KEGG" id="ngr:NAEGRDRAFT_77260"/>
<dbReference type="EMBL" id="GG738852">
    <property type="protein sequence ID" value="EFC48191.1"/>
    <property type="molecule type" value="Genomic_DNA"/>
</dbReference>
<evidence type="ECO:0000256" key="3">
    <source>
        <dbReference type="HAMAP-Rule" id="MF_03037"/>
    </source>
</evidence>
<dbReference type="Pfam" id="PF00400">
    <property type="entry name" value="WD40"/>
    <property type="match status" value="5"/>
</dbReference>
<protein>
    <recommendedName>
        <fullName evidence="3">Probable cytosolic iron-sulfur protein assembly protein CIAO1 homolog</fullName>
    </recommendedName>
</protein>
<dbReference type="PROSITE" id="PS50294">
    <property type="entry name" value="WD_REPEATS_REGION"/>
    <property type="match status" value="2"/>
</dbReference>
<dbReference type="OrthoDB" id="284782at2759"/>
<dbReference type="AlphaFoldDB" id="D2V4Z9"/>
<feature type="repeat" description="WD" evidence="4">
    <location>
        <begin position="385"/>
        <end position="421"/>
    </location>
</feature>
<dbReference type="InParanoid" id="D2V4Z9"/>
<reference evidence="5 6" key="1">
    <citation type="journal article" date="2010" name="Cell">
        <title>The genome of Naegleria gruberi illuminates early eukaryotic versatility.</title>
        <authorList>
            <person name="Fritz-Laylin L.K."/>
            <person name="Prochnik S.E."/>
            <person name="Ginger M.L."/>
            <person name="Dacks J.B."/>
            <person name="Carpenter M.L."/>
            <person name="Field M.C."/>
            <person name="Kuo A."/>
            <person name="Paredez A."/>
            <person name="Chapman J."/>
            <person name="Pham J."/>
            <person name="Shu S."/>
            <person name="Neupane R."/>
            <person name="Cipriano M."/>
            <person name="Mancuso J."/>
            <person name="Tu H."/>
            <person name="Salamov A."/>
            <person name="Lindquist E."/>
            <person name="Shapiro H."/>
            <person name="Lucas S."/>
            <person name="Grigoriev I.V."/>
            <person name="Cande W.Z."/>
            <person name="Fulton C."/>
            <person name="Rokhsar D.S."/>
            <person name="Dawson S.C."/>
        </authorList>
    </citation>
    <scope>NUCLEOTIDE SEQUENCE [LARGE SCALE GENOMIC DNA]</scope>
    <source>
        <strain evidence="5 6">NEG-M</strain>
    </source>
</reference>
<name>D2V4Z9_NAEGR</name>
<dbReference type="PROSITE" id="PS50082">
    <property type="entry name" value="WD_REPEATS_2"/>
    <property type="match status" value="3"/>
</dbReference>
<organism evidence="6">
    <name type="scientific">Naegleria gruberi</name>
    <name type="common">Amoeba</name>
    <dbReference type="NCBI Taxonomy" id="5762"/>
    <lineage>
        <taxon>Eukaryota</taxon>
        <taxon>Discoba</taxon>
        <taxon>Heterolobosea</taxon>
        <taxon>Tetramitia</taxon>
        <taxon>Eutetramitia</taxon>
        <taxon>Vahlkampfiidae</taxon>
        <taxon>Naegleria</taxon>
    </lineage>
</organism>
<dbReference type="GeneID" id="8849640"/>
<dbReference type="eggNOG" id="KOG0645">
    <property type="taxonomic scope" value="Eukaryota"/>
</dbReference>
<gene>
    <name evidence="5" type="ORF">NAEGRDRAFT_77260</name>
</gene>
<dbReference type="InterPro" id="IPR036322">
    <property type="entry name" value="WD40_repeat_dom_sf"/>
</dbReference>
<sequence>MTTNDDLAALTTQEIISAVEGNVSDHEESVWSIAWHPKYSNLLATCSSDKTVRLYYVRVLSPSGRLFAKCIDVLENQHNRTIRRVDWSLPSGNALACASFDGTSSIWILLQNKLQNHLQALEEESQNSKESSPTTSANLGLLKCVSTLEGHENEVKSVAWNYKSASLMDQSDDHDGEDGDCGLLATCGRDKTVWVWEAIDKVGFSDFDCNSVCSGHTQDVKFVAWHPLTRSNMPSLLYSASYDNTIRIWKEGGFEEDHDRQSDEWKCVGILRGHTSTVWGLAFEPQLSSDDPEYPQYMVSVGDDKSLILWREDVVGNYIDMNVTQVQTISDVHTRTIYYVDWCVYKHPSTGQSISLVATAGGDNTIAIYQFDTTTRQLKLLTKIANAHDSDINCCIWNKNEFGLLSSCSDDGAVKFWKLKM</sequence>
<dbReference type="HAMAP" id="MF_03037">
    <property type="entry name" value="ciao1"/>
    <property type="match status" value="1"/>
</dbReference>
<comment type="function">
    <text evidence="3">Essential component of the cytosolic iron-sulfur (Fe/S) protein assembly machinery. Required for the maturation of extramitochondrial Fe/S proteins.</text>
</comment>
<dbReference type="FunCoup" id="D2V4Z9">
    <property type="interactions" value="155"/>
</dbReference>
<accession>D2V4Z9</accession>
<dbReference type="SMART" id="SM00320">
    <property type="entry name" value="WD40"/>
    <property type="match status" value="7"/>
</dbReference>